<keyword evidence="10" id="KW-1185">Reference proteome</keyword>
<evidence type="ECO:0000259" key="7">
    <source>
        <dbReference type="PROSITE" id="PS51898"/>
    </source>
</evidence>
<dbReference type="InterPro" id="IPR002104">
    <property type="entry name" value="Integrase_catalytic"/>
</dbReference>
<evidence type="ECO:0000256" key="1">
    <source>
        <dbReference type="ARBA" id="ARBA00008857"/>
    </source>
</evidence>
<keyword evidence="3 5" id="KW-0238">DNA-binding</keyword>
<sequence>MPRVRIEYGGSWDAAAVEQVLGVPPLAVPVVRSPVLSVDGLVEPDATAWLAEVYARTDGTKTAKSHAESLQRFASFLLEHGTTLRGARHGHIVEYVRHRTEDAATRVAGATWQRDRTAIKQFYEWLRDAHGTALPFTLDLVPTPGGPVESMREGRGIPAAGAPGTPLEPPQIPQLLAAAQRATASWAPGVPSPAGARDAAFIALGLACGARADTLAHLTIYELPDPSLPGELVEMYLPGAVSKGRREVRLRAFRRHLDLVYDYLHPERGARRLLLKDWLPPDPIQAAKPPVPGSREIFDTAGTRYRFNSMTAAERRRLLTPDGEPAMLFLSARDGAPLSYSAAEELTADVSRAAEAAARARGAYFPHVHTHDLRHTYATHLAALYLIGAADQDMPGGHPVDARGAVGLAATGLGHLDAQTTAVYIRQVGSMARRYGAADFLGRTRTDPAPESRAAQQEDP</sequence>
<dbReference type="RefSeq" id="WP_237819083.1">
    <property type="nucleotide sequence ID" value="NZ_JAKLTQ010000003.1"/>
</dbReference>
<feature type="region of interest" description="Disordered" evidence="6">
    <location>
        <begin position="439"/>
        <end position="460"/>
    </location>
</feature>
<dbReference type="Gene3D" id="1.10.443.10">
    <property type="entry name" value="Intergrase catalytic core"/>
    <property type="match status" value="1"/>
</dbReference>
<dbReference type="SUPFAM" id="SSF56349">
    <property type="entry name" value="DNA breaking-rejoining enzymes"/>
    <property type="match status" value="1"/>
</dbReference>
<dbReference type="PANTHER" id="PTHR30349">
    <property type="entry name" value="PHAGE INTEGRASE-RELATED"/>
    <property type="match status" value="1"/>
</dbReference>
<reference evidence="9" key="1">
    <citation type="submission" date="2022-01" db="EMBL/GenBank/DDBJ databases">
        <authorList>
            <person name="Jo J.-H."/>
            <person name="Im W.-T."/>
        </authorList>
    </citation>
    <scope>NUCLEOTIDE SEQUENCE</scope>
    <source>
        <strain evidence="9">I2-34</strain>
    </source>
</reference>
<evidence type="ECO:0000256" key="4">
    <source>
        <dbReference type="ARBA" id="ARBA00023172"/>
    </source>
</evidence>
<dbReference type="EMBL" id="JAKLTQ010000003">
    <property type="protein sequence ID" value="MCG2621657.1"/>
    <property type="molecule type" value="Genomic_DNA"/>
</dbReference>
<accession>A0ABS9L4P6</accession>
<dbReference type="InterPro" id="IPR050090">
    <property type="entry name" value="Tyrosine_recombinase_XerCD"/>
</dbReference>
<dbReference type="InterPro" id="IPR004107">
    <property type="entry name" value="Integrase_SAM-like_N"/>
</dbReference>
<dbReference type="Proteomes" id="UP001165368">
    <property type="component" value="Unassembled WGS sequence"/>
</dbReference>
<evidence type="ECO:0000259" key="8">
    <source>
        <dbReference type="PROSITE" id="PS51900"/>
    </source>
</evidence>
<keyword evidence="4" id="KW-0233">DNA recombination</keyword>
<dbReference type="InterPro" id="IPR044068">
    <property type="entry name" value="CB"/>
</dbReference>
<protein>
    <submittedName>
        <fullName evidence="9">Site-specific integrase</fullName>
    </submittedName>
</protein>
<name>A0ABS9L4P6_9MICC</name>
<dbReference type="SUPFAM" id="SSF47823">
    <property type="entry name" value="lambda integrase-like, N-terminal domain"/>
    <property type="match status" value="1"/>
</dbReference>
<evidence type="ECO:0000256" key="2">
    <source>
        <dbReference type="ARBA" id="ARBA00022908"/>
    </source>
</evidence>
<evidence type="ECO:0000313" key="9">
    <source>
        <dbReference type="EMBL" id="MCG2621657.1"/>
    </source>
</evidence>
<dbReference type="InterPro" id="IPR013762">
    <property type="entry name" value="Integrase-like_cat_sf"/>
</dbReference>
<evidence type="ECO:0000256" key="5">
    <source>
        <dbReference type="PROSITE-ProRule" id="PRU01248"/>
    </source>
</evidence>
<dbReference type="PROSITE" id="PS51898">
    <property type="entry name" value="TYR_RECOMBINASE"/>
    <property type="match status" value="1"/>
</dbReference>
<dbReference type="InterPro" id="IPR011010">
    <property type="entry name" value="DNA_brk_join_enz"/>
</dbReference>
<comment type="caution">
    <text evidence="9">The sequence shown here is derived from an EMBL/GenBank/DDBJ whole genome shotgun (WGS) entry which is preliminary data.</text>
</comment>
<organism evidence="9 10">
    <name type="scientific">Arthrobacter hankyongi</name>
    <dbReference type="NCBI Taxonomy" id="2904801"/>
    <lineage>
        <taxon>Bacteria</taxon>
        <taxon>Bacillati</taxon>
        <taxon>Actinomycetota</taxon>
        <taxon>Actinomycetes</taxon>
        <taxon>Micrococcales</taxon>
        <taxon>Micrococcaceae</taxon>
        <taxon>Arthrobacter</taxon>
    </lineage>
</organism>
<feature type="domain" description="Core-binding (CB)" evidence="8">
    <location>
        <begin position="44"/>
        <end position="127"/>
    </location>
</feature>
<evidence type="ECO:0000256" key="6">
    <source>
        <dbReference type="SAM" id="MobiDB-lite"/>
    </source>
</evidence>
<feature type="domain" description="Tyr recombinase" evidence="7">
    <location>
        <begin position="162"/>
        <end position="439"/>
    </location>
</feature>
<dbReference type="Pfam" id="PF02899">
    <property type="entry name" value="Phage_int_SAM_1"/>
    <property type="match status" value="1"/>
</dbReference>
<evidence type="ECO:0000313" key="10">
    <source>
        <dbReference type="Proteomes" id="UP001165368"/>
    </source>
</evidence>
<comment type="similarity">
    <text evidence="1">Belongs to the 'phage' integrase family.</text>
</comment>
<dbReference type="Gene3D" id="1.10.150.130">
    <property type="match status" value="1"/>
</dbReference>
<gene>
    <name evidence="9" type="ORF">LVY72_06975</name>
</gene>
<dbReference type="InterPro" id="IPR010998">
    <property type="entry name" value="Integrase_recombinase_N"/>
</dbReference>
<evidence type="ECO:0000256" key="3">
    <source>
        <dbReference type="ARBA" id="ARBA00023125"/>
    </source>
</evidence>
<dbReference type="PROSITE" id="PS51900">
    <property type="entry name" value="CB"/>
    <property type="match status" value="1"/>
</dbReference>
<keyword evidence="2" id="KW-0229">DNA integration</keyword>
<dbReference type="PANTHER" id="PTHR30349:SF64">
    <property type="entry name" value="PROPHAGE INTEGRASE INTD-RELATED"/>
    <property type="match status" value="1"/>
</dbReference>
<proteinExistence type="inferred from homology"/>